<evidence type="ECO:0000313" key="2">
    <source>
        <dbReference type="Proteomes" id="UP000184096"/>
    </source>
</evidence>
<proteinExistence type="predicted"/>
<dbReference type="Proteomes" id="UP000184096">
    <property type="component" value="Chromosome I"/>
</dbReference>
<evidence type="ECO:0000313" key="1">
    <source>
        <dbReference type="EMBL" id="SHN84312.1"/>
    </source>
</evidence>
<sequence>MDRNLVLLNRNIARLRRDVRLQSCEIEQLIAADLDCTPAAQRLMRAQADLVLFIERRERLIAPAAHER</sequence>
<dbReference type="AlphaFoldDB" id="A0A1M7UMR4"/>
<dbReference type="EMBL" id="LT670849">
    <property type="protein sequence ID" value="SHN84312.1"/>
    <property type="molecule type" value="Genomic_DNA"/>
</dbReference>
<keyword evidence="2" id="KW-1185">Reference proteome</keyword>
<gene>
    <name evidence="1" type="ORF">SAMN05444170_5855</name>
</gene>
<protein>
    <submittedName>
        <fullName evidence="1">Uncharacterized protein</fullName>
    </submittedName>
</protein>
<organism evidence="1 2">
    <name type="scientific">Bradyrhizobium erythrophlei</name>
    <dbReference type="NCBI Taxonomy" id="1437360"/>
    <lineage>
        <taxon>Bacteria</taxon>
        <taxon>Pseudomonadati</taxon>
        <taxon>Pseudomonadota</taxon>
        <taxon>Alphaproteobacteria</taxon>
        <taxon>Hyphomicrobiales</taxon>
        <taxon>Nitrobacteraceae</taxon>
        <taxon>Bradyrhizobium</taxon>
    </lineage>
</organism>
<dbReference type="OrthoDB" id="8255597at2"/>
<accession>A0A1M7UMR4</accession>
<reference evidence="2" key="1">
    <citation type="submission" date="2016-11" db="EMBL/GenBank/DDBJ databases">
        <authorList>
            <person name="Varghese N."/>
            <person name="Submissions S."/>
        </authorList>
    </citation>
    <scope>NUCLEOTIDE SEQUENCE [LARGE SCALE GENOMIC DNA]</scope>
    <source>
        <strain evidence="2">GAS401</strain>
    </source>
</reference>
<dbReference type="RefSeq" id="WP_072823226.1">
    <property type="nucleotide sequence ID" value="NZ_LT670849.1"/>
</dbReference>
<name>A0A1M7UMR4_9BRAD</name>